<feature type="compositionally biased region" description="Basic residues" evidence="1">
    <location>
        <begin position="288"/>
        <end position="323"/>
    </location>
</feature>
<organism evidence="3 4">
    <name type="scientific">Rubus argutus</name>
    <name type="common">Southern blackberry</name>
    <dbReference type="NCBI Taxonomy" id="59490"/>
    <lineage>
        <taxon>Eukaryota</taxon>
        <taxon>Viridiplantae</taxon>
        <taxon>Streptophyta</taxon>
        <taxon>Embryophyta</taxon>
        <taxon>Tracheophyta</taxon>
        <taxon>Spermatophyta</taxon>
        <taxon>Magnoliopsida</taxon>
        <taxon>eudicotyledons</taxon>
        <taxon>Gunneridae</taxon>
        <taxon>Pentapetalae</taxon>
        <taxon>rosids</taxon>
        <taxon>fabids</taxon>
        <taxon>Rosales</taxon>
        <taxon>Rosaceae</taxon>
        <taxon>Rosoideae</taxon>
        <taxon>Rosoideae incertae sedis</taxon>
        <taxon>Rubus</taxon>
    </lineage>
</organism>
<dbReference type="InterPro" id="IPR035940">
    <property type="entry name" value="CAP_sf"/>
</dbReference>
<dbReference type="InterPro" id="IPR014044">
    <property type="entry name" value="CAP_dom"/>
</dbReference>
<reference evidence="3 4" key="1">
    <citation type="journal article" date="2023" name="G3 (Bethesda)">
        <title>A chromosome-length genome assembly and annotation of blackberry (Rubus argutus, cv. 'Hillquist').</title>
        <authorList>
            <person name="Bruna T."/>
            <person name="Aryal R."/>
            <person name="Dudchenko O."/>
            <person name="Sargent D.J."/>
            <person name="Mead D."/>
            <person name="Buti M."/>
            <person name="Cavallini A."/>
            <person name="Hytonen T."/>
            <person name="Andres J."/>
            <person name="Pham M."/>
            <person name="Weisz D."/>
            <person name="Mascagni F."/>
            <person name="Usai G."/>
            <person name="Natali L."/>
            <person name="Bassil N."/>
            <person name="Fernandez G.E."/>
            <person name="Lomsadze A."/>
            <person name="Armour M."/>
            <person name="Olukolu B."/>
            <person name="Poorten T."/>
            <person name="Britton C."/>
            <person name="Davik J."/>
            <person name="Ashrafi H."/>
            <person name="Aiden E.L."/>
            <person name="Borodovsky M."/>
            <person name="Worthington M."/>
        </authorList>
    </citation>
    <scope>NUCLEOTIDE SEQUENCE [LARGE SCALE GENOMIC DNA]</scope>
    <source>
        <strain evidence="3">PI 553951</strain>
    </source>
</reference>
<dbReference type="Pfam" id="PF00188">
    <property type="entry name" value="CAP"/>
    <property type="match status" value="1"/>
</dbReference>
<feature type="compositionally biased region" description="Basic residues" evidence="1">
    <location>
        <begin position="335"/>
        <end position="356"/>
    </location>
</feature>
<dbReference type="PROSITE" id="PS01009">
    <property type="entry name" value="CRISP_1"/>
    <property type="match status" value="1"/>
</dbReference>
<dbReference type="GO" id="GO:0005576">
    <property type="term" value="C:extracellular region"/>
    <property type="evidence" value="ECO:0007669"/>
    <property type="project" value="InterPro"/>
</dbReference>
<evidence type="ECO:0000256" key="1">
    <source>
        <dbReference type="SAM" id="MobiDB-lite"/>
    </source>
</evidence>
<dbReference type="Gene3D" id="3.40.33.10">
    <property type="entry name" value="CAP"/>
    <property type="match status" value="1"/>
</dbReference>
<dbReference type="InterPro" id="IPR018244">
    <property type="entry name" value="Allrgn_V5/Tpx1_CS"/>
</dbReference>
<feature type="region of interest" description="Disordered" evidence="1">
    <location>
        <begin position="288"/>
        <end position="362"/>
    </location>
</feature>
<dbReference type="SMART" id="SM00198">
    <property type="entry name" value="SCP"/>
    <property type="match status" value="1"/>
</dbReference>
<dbReference type="PROSITE" id="PS01010">
    <property type="entry name" value="CRISP_2"/>
    <property type="match status" value="1"/>
</dbReference>
<evidence type="ECO:0000259" key="2">
    <source>
        <dbReference type="SMART" id="SM00198"/>
    </source>
</evidence>
<dbReference type="SUPFAM" id="SSF55797">
    <property type="entry name" value="PR-1-like"/>
    <property type="match status" value="1"/>
</dbReference>
<dbReference type="CDD" id="cd05381">
    <property type="entry name" value="CAP_PR-1"/>
    <property type="match status" value="1"/>
</dbReference>
<evidence type="ECO:0000313" key="3">
    <source>
        <dbReference type="EMBL" id="KAK9920769.1"/>
    </source>
</evidence>
<dbReference type="AlphaFoldDB" id="A0AAW1W7M4"/>
<keyword evidence="4" id="KW-1185">Reference proteome</keyword>
<accession>A0AAW1W7M4</accession>
<sequence length="362" mass="40667">MVITAVVAAEFGELQDGGGCKGDTVRCCRQAGTKHGLKVKALRCLDRRWLPPPRPNSMPPTGRAAVAIILTASLLILNNVSASEETYNASPQVTADDFLRAHNEVRAKYSEPMLSWDEKLAQFAHMWALKTSALGKCEERYHSNGPFGENLFWGWSWNDNFSPRDAVLMWANEKNDFDVRSLRCSPGKMCGHFTQVVWRNSKRVGCSRIKCAKGGVLMICNYDPPGNWIDAKLGGLMNPFGVGQSPPAAIPVPLELKTPLLPPPVPVLPLRPMLPAVPAVGQPALPHRRPALIRGLPRRGRIGRRRRRGRRRREPGRGGHHPGRAQQNRNDRNRNRNPHHLSRRQRLINRIRRRQRGNLLSR</sequence>
<dbReference type="PANTHER" id="PTHR10334">
    <property type="entry name" value="CYSTEINE-RICH SECRETORY PROTEIN-RELATED"/>
    <property type="match status" value="1"/>
</dbReference>
<proteinExistence type="predicted"/>
<comment type="caution">
    <text evidence="3">The sequence shown here is derived from an EMBL/GenBank/DDBJ whole genome shotgun (WGS) entry which is preliminary data.</text>
</comment>
<dbReference type="Proteomes" id="UP001457282">
    <property type="component" value="Unassembled WGS sequence"/>
</dbReference>
<name>A0AAW1W7M4_RUBAR</name>
<dbReference type="InterPro" id="IPR001283">
    <property type="entry name" value="CRISP-related"/>
</dbReference>
<protein>
    <recommendedName>
        <fullName evidence="2">SCP domain-containing protein</fullName>
    </recommendedName>
</protein>
<dbReference type="PRINTS" id="PR00837">
    <property type="entry name" value="V5TPXLIKE"/>
</dbReference>
<feature type="domain" description="SCP" evidence="2">
    <location>
        <begin position="93"/>
        <end position="230"/>
    </location>
</feature>
<dbReference type="EMBL" id="JBEDUW010000006">
    <property type="protein sequence ID" value="KAK9920769.1"/>
    <property type="molecule type" value="Genomic_DNA"/>
</dbReference>
<evidence type="ECO:0000313" key="4">
    <source>
        <dbReference type="Proteomes" id="UP001457282"/>
    </source>
</evidence>
<dbReference type="FunFam" id="3.40.33.10:FF:000004">
    <property type="entry name" value="CAP, cysteine-rich secretory protein, antigen 5"/>
    <property type="match status" value="1"/>
</dbReference>
<gene>
    <name evidence="3" type="ORF">M0R45_029315</name>
</gene>